<reference evidence="3" key="1">
    <citation type="journal article" date="2020" name="mSystems">
        <title>Genome- and Community-Level Interaction Insights into Carbon Utilization and Element Cycling Functions of Hydrothermarchaeota in Hydrothermal Sediment.</title>
        <authorList>
            <person name="Zhou Z."/>
            <person name="Liu Y."/>
            <person name="Xu W."/>
            <person name="Pan J."/>
            <person name="Luo Z.H."/>
            <person name="Li M."/>
        </authorList>
    </citation>
    <scope>NUCLEOTIDE SEQUENCE [LARGE SCALE GENOMIC DNA]</scope>
    <source>
        <strain evidence="3">HyVt-535</strain>
    </source>
</reference>
<gene>
    <name evidence="3" type="ORF">ENJ98_03585</name>
</gene>
<comment type="caution">
    <text evidence="3">The sequence shown here is derived from an EMBL/GenBank/DDBJ whole genome shotgun (WGS) entry which is preliminary data.</text>
</comment>
<evidence type="ECO:0000256" key="1">
    <source>
        <dbReference type="PROSITE-ProRule" id="PRU00169"/>
    </source>
</evidence>
<dbReference type="AlphaFoldDB" id="A0A7C5IZF0"/>
<dbReference type="InterPro" id="IPR011006">
    <property type="entry name" value="CheY-like_superfamily"/>
</dbReference>
<feature type="non-terminal residue" evidence="3">
    <location>
        <position position="1"/>
    </location>
</feature>
<name>A0A7C5IZF0_9GAMM</name>
<dbReference type="GO" id="GO:0000160">
    <property type="term" value="P:phosphorelay signal transduction system"/>
    <property type="evidence" value="ECO:0007669"/>
    <property type="project" value="InterPro"/>
</dbReference>
<protein>
    <submittedName>
        <fullName evidence="3">Response regulator</fullName>
    </submittedName>
</protein>
<evidence type="ECO:0000259" key="2">
    <source>
        <dbReference type="PROSITE" id="PS50110"/>
    </source>
</evidence>
<feature type="domain" description="Response regulatory" evidence="2">
    <location>
        <begin position="22"/>
        <end position="138"/>
    </location>
</feature>
<dbReference type="Pfam" id="PF00072">
    <property type="entry name" value="Response_reg"/>
    <property type="match status" value="1"/>
</dbReference>
<dbReference type="PANTHER" id="PTHR43395">
    <property type="entry name" value="SENSOR HISTIDINE KINASE CHEA"/>
    <property type="match status" value="1"/>
</dbReference>
<dbReference type="EMBL" id="DROM01000221">
    <property type="protein sequence ID" value="HHH13296.1"/>
    <property type="molecule type" value="Genomic_DNA"/>
</dbReference>
<dbReference type="SMART" id="SM00448">
    <property type="entry name" value="REC"/>
    <property type="match status" value="1"/>
</dbReference>
<dbReference type="CDD" id="cd17546">
    <property type="entry name" value="REC_hyHK_CKI1_RcsC-like"/>
    <property type="match status" value="1"/>
</dbReference>
<dbReference type="Gene3D" id="3.40.50.2300">
    <property type="match status" value="1"/>
</dbReference>
<organism evidence="3">
    <name type="scientific">Thiolapillus brandeum</name>
    <dbReference type="NCBI Taxonomy" id="1076588"/>
    <lineage>
        <taxon>Bacteria</taxon>
        <taxon>Pseudomonadati</taxon>
        <taxon>Pseudomonadota</taxon>
        <taxon>Gammaproteobacteria</taxon>
        <taxon>Chromatiales</taxon>
        <taxon>Sedimenticolaceae</taxon>
        <taxon>Thiolapillus</taxon>
    </lineage>
</organism>
<proteinExistence type="predicted"/>
<dbReference type="PROSITE" id="PS50110">
    <property type="entry name" value="RESPONSE_REGULATORY"/>
    <property type="match status" value="1"/>
</dbReference>
<dbReference type="SUPFAM" id="SSF52172">
    <property type="entry name" value="CheY-like"/>
    <property type="match status" value="1"/>
</dbReference>
<keyword evidence="1" id="KW-0597">Phosphoprotein</keyword>
<feature type="modified residue" description="4-aspartylphosphate" evidence="1">
    <location>
        <position position="71"/>
    </location>
</feature>
<dbReference type="PANTHER" id="PTHR43395:SF8">
    <property type="entry name" value="HISTIDINE KINASE"/>
    <property type="match status" value="1"/>
</dbReference>
<evidence type="ECO:0000313" key="3">
    <source>
        <dbReference type="EMBL" id="HHH13296.1"/>
    </source>
</evidence>
<dbReference type="Proteomes" id="UP000886100">
    <property type="component" value="Unassembled WGS sequence"/>
</dbReference>
<accession>A0A7C5IZF0</accession>
<dbReference type="InterPro" id="IPR001789">
    <property type="entry name" value="Sig_transdc_resp-reg_receiver"/>
</dbReference>
<sequence length="144" mass="16303">SAAMAQAAATPAVPEEEERGITVMVVDDSITVRKVTSRLLERHNMQVLTAKDGVDAITVLQDRKPDVMLLDIEMPRMDGYELARHIRNTPELEDIPIIMITSRTGEKHRNRALELGVDRYLGKPYQETDLLENIYELLGERVYG</sequence>
<dbReference type="InterPro" id="IPR051315">
    <property type="entry name" value="Bact_Chemotaxis_CheA"/>
</dbReference>